<keyword evidence="3" id="KW-1185">Reference proteome</keyword>
<evidence type="ECO:0000313" key="2">
    <source>
        <dbReference type="EMBL" id="PND29711.1"/>
    </source>
</evidence>
<feature type="chain" id="PRO_5014802436" evidence="1">
    <location>
        <begin position="20"/>
        <end position="120"/>
    </location>
</feature>
<comment type="caution">
    <text evidence="2">The sequence shown here is derived from an EMBL/GenBank/DDBJ whole genome shotgun (WGS) entry which is preliminary data.</text>
</comment>
<dbReference type="AlphaFoldDB" id="A0A2N8K8C9"/>
<sequence>MSQKTPLLTLTVTAAGAVAACRFVGFGGAQVTAAGAKALGVSTTSALDGDDLAIDVIGTTVIESGGAIDLGDDIVSDAQGRAIVATVPVEGEVSTEAVLAQALDGASGAGEFVEVLLTRR</sequence>
<accession>A0A2N8K8C9</accession>
<reference evidence="2 3" key="1">
    <citation type="submission" date="2018-01" db="EMBL/GenBank/DDBJ databases">
        <title>The draft genome of an aniline degradation strain ANB-1.</title>
        <authorList>
            <person name="Zhang L."/>
            <person name="Jiang J."/>
        </authorList>
    </citation>
    <scope>NUCLEOTIDE SEQUENCE [LARGE SCALE GENOMIC DNA]</scope>
    <source>
        <strain evidence="2 3">ANB-1</strain>
    </source>
</reference>
<dbReference type="RefSeq" id="WP_102776375.1">
    <property type="nucleotide sequence ID" value="NZ_POQS01000023.1"/>
</dbReference>
<dbReference type="Proteomes" id="UP000235994">
    <property type="component" value="Unassembled WGS sequence"/>
</dbReference>
<organism evidence="2 3">
    <name type="scientific">Achromobacter pulmonis</name>
    <dbReference type="NCBI Taxonomy" id="1389932"/>
    <lineage>
        <taxon>Bacteria</taxon>
        <taxon>Pseudomonadati</taxon>
        <taxon>Pseudomonadota</taxon>
        <taxon>Betaproteobacteria</taxon>
        <taxon>Burkholderiales</taxon>
        <taxon>Alcaligenaceae</taxon>
        <taxon>Achromobacter</taxon>
    </lineage>
</organism>
<dbReference type="InterPro" id="IPR011231">
    <property type="entry name" value="Phage_VT1-Sakai_H0018"/>
</dbReference>
<name>A0A2N8K8C9_9BURK</name>
<evidence type="ECO:0000256" key="1">
    <source>
        <dbReference type="SAM" id="SignalP"/>
    </source>
</evidence>
<dbReference type="EMBL" id="POQS01000023">
    <property type="protein sequence ID" value="PND29711.1"/>
    <property type="molecule type" value="Genomic_DNA"/>
</dbReference>
<proteinExistence type="predicted"/>
<feature type="signal peptide" evidence="1">
    <location>
        <begin position="1"/>
        <end position="19"/>
    </location>
</feature>
<evidence type="ECO:0000313" key="3">
    <source>
        <dbReference type="Proteomes" id="UP000235994"/>
    </source>
</evidence>
<protein>
    <submittedName>
        <fullName evidence="2">DUF2190 domain-containing protein</fullName>
    </submittedName>
</protein>
<dbReference type="PROSITE" id="PS51257">
    <property type="entry name" value="PROKAR_LIPOPROTEIN"/>
    <property type="match status" value="1"/>
</dbReference>
<gene>
    <name evidence="2" type="ORF">C1I89_33260</name>
</gene>
<keyword evidence="1" id="KW-0732">Signal</keyword>
<dbReference type="Pfam" id="PF09956">
    <property type="entry name" value="Phage_cement_2"/>
    <property type="match status" value="1"/>
</dbReference>